<dbReference type="InterPro" id="IPR004840">
    <property type="entry name" value="Amino_acid_permease_CS"/>
</dbReference>
<comment type="caution">
    <text evidence="10">The sequence shown here is derived from an EMBL/GenBank/DDBJ whole genome shotgun (WGS) entry which is preliminary data.</text>
</comment>
<evidence type="ECO:0000256" key="6">
    <source>
        <dbReference type="ARBA" id="ARBA00023136"/>
    </source>
</evidence>
<evidence type="ECO:0000313" key="10">
    <source>
        <dbReference type="EMBL" id="KAH8988820.1"/>
    </source>
</evidence>
<gene>
    <name evidence="10" type="ORF">EDB92DRAFT_1800252</name>
</gene>
<protein>
    <submittedName>
        <fullName evidence="10">Amino acid permease-domain-containing protein</fullName>
    </submittedName>
</protein>
<dbReference type="PANTHER" id="PTHR43341">
    <property type="entry name" value="AMINO ACID PERMEASE"/>
    <property type="match status" value="1"/>
</dbReference>
<feature type="transmembrane region" description="Helical" evidence="8">
    <location>
        <begin position="278"/>
        <end position="297"/>
    </location>
</feature>
<feature type="transmembrane region" description="Helical" evidence="8">
    <location>
        <begin position="45"/>
        <end position="64"/>
    </location>
</feature>
<keyword evidence="6 8" id="KW-0472">Membrane</keyword>
<reference evidence="10" key="1">
    <citation type="submission" date="2022-01" db="EMBL/GenBank/DDBJ databases">
        <title>Comparative genomics reveals a dynamic genome evolution in the ectomycorrhizal milk-cap (Lactarius) mushrooms.</title>
        <authorList>
            <consortium name="DOE Joint Genome Institute"/>
            <person name="Lebreton A."/>
            <person name="Tang N."/>
            <person name="Kuo A."/>
            <person name="LaButti K."/>
            <person name="Drula E."/>
            <person name="Barry K."/>
            <person name="Clum A."/>
            <person name="Lipzen A."/>
            <person name="Mousain D."/>
            <person name="Ng V."/>
            <person name="Wang R."/>
            <person name="Wang X."/>
            <person name="Dai Y."/>
            <person name="Henrissat B."/>
            <person name="Grigoriev I.V."/>
            <person name="Guerin-Laguette A."/>
            <person name="Yu F."/>
            <person name="Martin F.M."/>
        </authorList>
    </citation>
    <scope>NUCLEOTIDE SEQUENCE</scope>
    <source>
        <strain evidence="10">QP</strain>
    </source>
</reference>
<evidence type="ECO:0000313" key="11">
    <source>
        <dbReference type="Proteomes" id="UP001201163"/>
    </source>
</evidence>
<feature type="domain" description="Amino acid permease/ SLC12A" evidence="9">
    <location>
        <begin position="45"/>
        <end position="506"/>
    </location>
</feature>
<feature type="transmembrane region" description="Helical" evidence="8">
    <location>
        <begin position="375"/>
        <end position="393"/>
    </location>
</feature>
<dbReference type="InterPro" id="IPR050524">
    <property type="entry name" value="APC_YAT"/>
</dbReference>
<evidence type="ECO:0000256" key="7">
    <source>
        <dbReference type="SAM" id="MobiDB-lite"/>
    </source>
</evidence>
<dbReference type="Proteomes" id="UP001201163">
    <property type="component" value="Unassembled WGS sequence"/>
</dbReference>
<dbReference type="Pfam" id="PF00324">
    <property type="entry name" value="AA_permease"/>
    <property type="match status" value="1"/>
</dbReference>
<feature type="transmembrane region" description="Helical" evidence="8">
    <location>
        <begin position="76"/>
        <end position="102"/>
    </location>
</feature>
<keyword evidence="4" id="KW-0029">Amino-acid transport</keyword>
<feature type="transmembrane region" description="Helical" evidence="8">
    <location>
        <begin position="182"/>
        <end position="202"/>
    </location>
</feature>
<feature type="transmembrane region" description="Helical" evidence="8">
    <location>
        <begin position="479"/>
        <end position="499"/>
    </location>
</feature>
<name>A0AAD4LEN3_9AGAM</name>
<dbReference type="EMBL" id="JAKELL010000040">
    <property type="protein sequence ID" value="KAH8988820.1"/>
    <property type="molecule type" value="Genomic_DNA"/>
</dbReference>
<dbReference type="FunFam" id="1.20.1740.10:FF:000006">
    <property type="entry name" value="General amino acid permease"/>
    <property type="match status" value="1"/>
</dbReference>
<proteinExistence type="predicted"/>
<evidence type="ECO:0000256" key="1">
    <source>
        <dbReference type="ARBA" id="ARBA00004141"/>
    </source>
</evidence>
<evidence type="ECO:0000256" key="5">
    <source>
        <dbReference type="ARBA" id="ARBA00022989"/>
    </source>
</evidence>
<feature type="transmembrane region" description="Helical" evidence="8">
    <location>
        <begin position="562"/>
        <end position="582"/>
    </location>
</feature>
<evidence type="ECO:0000256" key="4">
    <source>
        <dbReference type="ARBA" id="ARBA00022970"/>
    </source>
</evidence>
<comment type="subcellular location">
    <subcellularLocation>
        <location evidence="1">Membrane</location>
        <topology evidence="1">Multi-pass membrane protein</topology>
    </subcellularLocation>
</comment>
<keyword evidence="11" id="KW-1185">Reference proteome</keyword>
<dbReference type="PROSITE" id="PS00218">
    <property type="entry name" value="AMINO_ACID_PERMEASE_1"/>
    <property type="match status" value="1"/>
</dbReference>
<evidence type="ECO:0000256" key="2">
    <source>
        <dbReference type="ARBA" id="ARBA00022448"/>
    </source>
</evidence>
<feature type="transmembrane region" description="Helical" evidence="8">
    <location>
        <begin position="539"/>
        <end position="556"/>
    </location>
</feature>
<evidence type="ECO:0000256" key="8">
    <source>
        <dbReference type="SAM" id="Phobius"/>
    </source>
</evidence>
<keyword evidence="2" id="KW-0813">Transport</keyword>
<dbReference type="GO" id="GO:0016020">
    <property type="term" value="C:membrane"/>
    <property type="evidence" value="ECO:0007669"/>
    <property type="project" value="UniProtKB-SubCell"/>
</dbReference>
<evidence type="ECO:0000259" key="9">
    <source>
        <dbReference type="Pfam" id="PF00324"/>
    </source>
</evidence>
<feature type="transmembrane region" description="Helical" evidence="8">
    <location>
        <begin position="238"/>
        <end position="258"/>
    </location>
</feature>
<feature type="transmembrane region" description="Helical" evidence="8">
    <location>
        <begin position="157"/>
        <end position="175"/>
    </location>
</feature>
<keyword evidence="3 8" id="KW-0812">Transmembrane</keyword>
<organism evidence="10 11">
    <name type="scientific">Lactarius akahatsu</name>
    <dbReference type="NCBI Taxonomy" id="416441"/>
    <lineage>
        <taxon>Eukaryota</taxon>
        <taxon>Fungi</taxon>
        <taxon>Dikarya</taxon>
        <taxon>Basidiomycota</taxon>
        <taxon>Agaricomycotina</taxon>
        <taxon>Agaricomycetes</taxon>
        <taxon>Russulales</taxon>
        <taxon>Russulaceae</taxon>
        <taxon>Lactarius</taxon>
    </lineage>
</organism>
<dbReference type="Gene3D" id="1.20.1740.10">
    <property type="entry name" value="Amino acid/polyamine transporter I"/>
    <property type="match status" value="1"/>
</dbReference>
<dbReference type="AlphaFoldDB" id="A0AAD4LEN3"/>
<feature type="region of interest" description="Disordered" evidence="7">
    <location>
        <begin position="1"/>
        <end position="35"/>
    </location>
</feature>
<evidence type="ECO:0000256" key="3">
    <source>
        <dbReference type="ARBA" id="ARBA00022692"/>
    </source>
</evidence>
<dbReference type="InterPro" id="IPR004841">
    <property type="entry name" value="AA-permease/SLC12A_dom"/>
</dbReference>
<dbReference type="GO" id="GO:0015171">
    <property type="term" value="F:amino acid transmembrane transporter activity"/>
    <property type="evidence" value="ECO:0007669"/>
    <property type="project" value="TreeGrafter"/>
</dbReference>
<accession>A0AAD4LEN3</accession>
<feature type="transmembrane region" description="Helical" evidence="8">
    <location>
        <begin position="126"/>
        <end position="145"/>
    </location>
</feature>
<feature type="transmembrane region" description="Helical" evidence="8">
    <location>
        <begin position="405"/>
        <end position="430"/>
    </location>
</feature>
<sequence length="684" mass="74871">MASKDPVYDEKTGAPKLVAESDSSNVETGGGTPERTLHRQLKNRHIAMISIGGVIGTGLFLGTANSLVAGGPVGLLLGYLTVGSICYSVMISLGEMIAYLPIPGGHIKLAERFVDGAFSFTMGWNYWYNWTIILPAELSAASVLVDFWDKNTDLNSLWISICIIVVVCINFLGAGAYGEAEFIFASIKVITIVGLIILGIILDLGGGPDHDRLGFRFWKDPGPFVQYHKIAGAKGRFLGWWAVMTQAAFSFIGTEIVAIAAGEAKNPRRNLPKAIRRVYIRILLFYIGGVTVIGLLVPSNDPNLGLNKGTAAASPFVIAIKRSGIKALPHIINACLLTSAWSAASSDMYTSSRALYGLAVAHNAPAIFKRTTRNGLPWVALLTSTAFSFLAFMGVSSGSGKVFNWFANMTAVAGLMTWFGIAVTYIRFYAGTKAQGLDRSKLPYSSVLQPYAAWYAAIFCLLISIFSGWAVFLKDNWDTATFVTNYLPLILFPILYIGAKLWKRSPIIPASEMDFYSGLAEIEAETYDEPPPRNRWEAFWQWLVCVLVLIFGPTSECAGLDVIMAVLCDTAFAYSMYTFLIVKYKINCCISGVPGRVLHSSTSAVCRWALGILLQLWLYDISDTAPASLRAFTLSVGYLRSPNGHWFLFLRRITQGTSKLPHASRKWSAHPCISRSWQFASVLN</sequence>
<feature type="compositionally biased region" description="Basic and acidic residues" evidence="7">
    <location>
        <begin position="1"/>
        <end position="13"/>
    </location>
</feature>
<feature type="transmembrane region" description="Helical" evidence="8">
    <location>
        <begin position="451"/>
        <end position="473"/>
    </location>
</feature>
<dbReference type="PANTHER" id="PTHR43341:SF20">
    <property type="entry name" value="AAT FAMILY AMINO ACID TRANSPORTER"/>
    <property type="match status" value="1"/>
</dbReference>
<keyword evidence="5 8" id="KW-1133">Transmembrane helix</keyword>